<evidence type="ECO:0000256" key="16">
    <source>
        <dbReference type="ARBA" id="ARBA00023180"/>
    </source>
</evidence>
<evidence type="ECO:0000256" key="13">
    <source>
        <dbReference type="ARBA" id="ARBA00022989"/>
    </source>
</evidence>
<keyword evidence="12 20" id="KW-0067">ATP-binding</keyword>
<dbReference type="PROSITE" id="PS00108">
    <property type="entry name" value="PROTEIN_KINASE_ST"/>
    <property type="match status" value="1"/>
</dbReference>
<feature type="domain" description="Protein kinase" evidence="22">
    <location>
        <begin position="919"/>
        <end position="1194"/>
    </location>
</feature>
<dbReference type="Gene3D" id="3.30.200.20">
    <property type="entry name" value="Phosphorylase Kinase, domain 1"/>
    <property type="match status" value="1"/>
</dbReference>
<dbReference type="GeneID" id="112274579"/>
<evidence type="ECO:0000256" key="20">
    <source>
        <dbReference type="PROSITE-ProRule" id="PRU10141"/>
    </source>
</evidence>
<keyword evidence="9" id="KW-0677">Repeat</keyword>
<dbReference type="GO" id="GO:0004674">
    <property type="term" value="F:protein serine/threonine kinase activity"/>
    <property type="evidence" value="ECO:0000318"/>
    <property type="project" value="GO_Central"/>
</dbReference>
<evidence type="ECO:0000259" key="22">
    <source>
        <dbReference type="PROSITE" id="PS50011"/>
    </source>
</evidence>
<reference evidence="23 25" key="2">
    <citation type="journal article" date="2018" name="Plant J.">
        <title>The Physcomitrella patens chromosome-scale assembly reveals moss genome structure and evolution.</title>
        <authorList>
            <person name="Lang D."/>
            <person name="Ullrich K.K."/>
            <person name="Murat F."/>
            <person name="Fuchs J."/>
            <person name="Jenkins J."/>
            <person name="Haas F.B."/>
            <person name="Piednoel M."/>
            <person name="Gundlach H."/>
            <person name="Van Bel M."/>
            <person name="Meyberg R."/>
            <person name="Vives C."/>
            <person name="Morata J."/>
            <person name="Symeonidi A."/>
            <person name="Hiss M."/>
            <person name="Muchero W."/>
            <person name="Kamisugi Y."/>
            <person name="Saleh O."/>
            <person name="Blanc G."/>
            <person name="Decker E.L."/>
            <person name="van Gessel N."/>
            <person name="Grimwood J."/>
            <person name="Hayes R.D."/>
            <person name="Graham S.W."/>
            <person name="Gunter L.E."/>
            <person name="McDaniel S.F."/>
            <person name="Hoernstein S.N.W."/>
            <person name="Larsson A."/>
            <person name="Li F.W."/>
            <person name="Perroud P.F."/>
            <person name="Phillips J."/>
            <person name="Ranjan P."/>
            <person name="Rokshar D.S."/>
            <person name="Rothfels C.J."/>
            <person name="Schneider L."/>
            <person name="Shu S."/>
            <person name="Stevenson D.W."/>
            <person name="Thummler F."/>
            <person name="Tillich M."/>
            <person name="Villarreal Aguilar J.C."/>
            <person name="Widiez T."/>
            <person name="Wong G.K."/>
            <person name="Wymore A."/>
            <person name="Zhang Y."/>
            <person name="Zimmer A.D."/>
            <person name="Quatrano R.S."/>
            <person name="Mayer K.F.X."/>
            <person name="Goodstein D."/>
            <person name="Casacuberta J.M."/>
            <person name="Vandepoele K."/>
            <person name="Reski R."/>
            <person name="Cuming A.C."/>
            <person name="Tuskan G.A."/>
            <person name="Maumus F."/>
            <person name="Salse J."/>
            <person name="Schmutz J."/>
            <person name="Rensing S.A."/>
        </authorList>
    </citation>
    <scope>NUCLEOTIDE SEQUENCE [LARGE SCALE GENOMIC DNA]</scope>
    <source>
        <strain evidence="24 25">cv. Gransden 2004</strain>
    </source>
</reference>
<evidence type="ECO:0000256" key="14">
    <source>
        <dbReference type="ARBA" id="ARBA00023136"/>
    </source>
</evidence>
<evidence type="ECO:0000256" key="3">
    <source>
        <dbReference type="ARBA" id="ARBA00012513"/>
    </source>
</evidence>
<dbReference type="Pfam" id="PF08263">
    <property type="entry name" value="LRRNT_2"/>
    <property type="match status" value="1"/>
</dbReference>
<evidence type="ECO:0000256" key="2">
    <source>
        <dbReference type="ARBA" id="ARBA00008684"/>
    </source>
</evidence>
<dbReference type="Pfam" id="PF13855">
    <property type="entry name" value="LRR_8"/>
    <property type="match status" value="2"/>
</dbReference>
<dbReference type="AlphaFoldDB" id="A0A2K1IQI0"/>
<evidence type="ECO:0000256" key="7">
    <source>
        <dbReference type="ARBA" id="ARBA00022692"/>
    </source>
</evidence>
<dbReference type="EnsemblPlants" id="Pp3c21_2960V3.1">
    <property type="protein sequence ID" value="Pp3c21_2960V3.1"/>
    <property type="gene ID" value="Pp3c21_2960"/>
</dbReference>
<dbReference type="SMART" id="SM00369">
    <property type="entry name" value="LRR_TYP"/>
    <property type="match status" value="5"/>
</dbReference>
<dbReference type="Gene3D" id="1.10.510.10">
    <property type="entry name" value="Transferase(Phosphotransferase) domain 1"/>
    <property type="match status" value="1"/>
</dbReference>
<dbReference type="Proteomes" id="UP000006727">
    <property type="component" value="Chromosome 21"/>
</dbReference>
<keyword evidence="15" id="KW-0675">Receptor</keyword>
<dbReference type="SUPFAM" id="SSF52058">
    <property type="entry name" value="L domain-like"/>
    <property type="match status" value="1"/>
</dbReference>
<feature type="transmembrane region" description="Helical" evidence="21">
    <location>
        <begin position="828"/>
        <end position="851"/>
    </location>
</feature>
<accession>A0A2K1IQI0</accession>
<evidence type="ECO:0000256" key="5">
    <source>
        <dbReference type="ARBA" id="ARBA00022614"/>
    </source>
</evidence>
<sequence>MEPEDQENEIVVEGSIPDYHGHNFGLKSSDFKESRRNNAGLCAFASVHLSMSLCTVGSWLLFLCLLGSILPQISFALKVVGSPRADDRGMQPVARRNLSFSSLRRYHLRRELEPFNISVGLSWDESILLSWRNSSNDLKALWIENQDSGPCDWRGVTCGYWRGETRVTGVNVASLNFTGAIPKRISTLAALNSLSFASNKLSGSIPPDIGSCVNLKELNLTDNLLTGHIPVELGRLVQLQSLDISRNRLNGTVPPELFKNCSNLVTFNISSNNLTGALPTGLVDCASLRIVDVGNNTLQGQIPSSWERLSNLEELIMADNLELNGTIPLSLLSNCQSLRKLDMAWNRFRGPLPSQLGNCSNLEMLILQGNKFDGLIPRELGNLKKLKVLGLGNNNLSGELPQNISQCSSLELLDVGNNAFTGAIPPWLGQLANLQFVTFQINKFSGTIPVEVTTLTMLRYIDFSNNSLHGSVLPEFSRVDSLRLLRLSFNNLTGNIPEELGYMYRLQGLDLSSNFLNGSIPKSFGNLQDLLWLQLGNNSLTGKIPQELTNCSSLMWLNLGHNYLRGQIPHSFSKLGWDSERVFRQNEQNPWILDGVGECSILATWAPGRSQHFESLFDISDTQKCHVWLPLLVRGGFKLRSDRITGNSKVLSYWQLGKNCLNGAFPDVKNASSLGFLILSENRLKGPIPREIGNLPLYNLNISHNYLNGSIPETLGDASLLITLDMSNNSLSGPLPLSLGKLTALSVFNVSYNSQLRGAIPTEGQLLTFGWDSFIGDYNLCLNDADPLYKQASNNLSQSSANAPKLCSQMYSAVSSEEERRSSKKKKLAVEITVMILTSALSALLLLSSVYCMVTKWRKRMATTKEGMDPYWGDFGSGKSHRSAADSKSSFHSPVESYVNFPCLKSLTYAQLVHCTGNFSPENIVGDGGFGIVYKAKLGDGTTVAIKKLVQNGAQGLREFRAEMDTLGMIQHENLVSLLGYCCNNDDLLLVYEYFVNGSLDDWLYESEEKAARLGWSLRLRIALETARGLAFLHHECVHLIIHRDMKSSNILLNENFKAVLTDFGMARIMDIGSTHVSTIVAGTPGYVPPEYSQTWRATTKGDVYSFGVVMLELVSGKRPTGPHFNGHCGANLIEMARILVTSGRPNEVCDAKLLESSAPHGLSLFLALAMRCTETSPTSRPTMLEVVKTLEFICKIQGSATASQRDVDPLDPLTL</sequence>
<evidence type="ECO:0000256" key="9">
    <source>
        <dbReference type="ARBA" id="ARBA00022737"/>
    </source>
</evidence>
<evidence type="ECO:0000256" key="8">
    <source>
        <dbReference type="ARBA" id="ARBA00022729"/>
    </source>
</evidence>
<dbReference type="Gene3D" id="3.80.10.10">
    <property type="entry name" value="Ribonuclease Inhibitor"/>
    <property type="match status" value="4"/>
</dbReference>
<dbReference type="OMA" id="ELIMADN"/>
<dbReference type="SMART" id="SM00220">
    <property type="entry name" value="S_TKc"/>
    <property type="match status" value="1"/>
</dbReference>
<evidence type="ECO:0000313" key="24">
    <source>
        <dbReference type="EnsemblPlants" id="Pp3c21_2960V3.1"/>
    </source>
</evidence>
<comment type="similarity">
    <text evidence="2">Belongs to the protein kinase superfamily. Ser/Thr protein kinase family.</text>
</comment>
<dbReference type="InterPro" id="IPR000719">
    <property type="entry name" value="Prot_kinase_dom"/>
</dbReference>
<dbReference type="InterPro" id="IPR017441">
    <property type="entry name" value="Protein_kinase_ATP_BS"/>
</dbReference>
<dbReference type="OrthoDB" id="676979at2759"/>
<comment type="subcellular location">
    <subcellularLocation>
        <location evidence="1">Cell membrane</location>
    </subcellularLocation>
    <subcellularLocation>
        <location evidence="17">Endomembrane system</location>
        <topology evidence="17">Single-pass membrane protein</topology>
    </subcellularLocation>
</comment>
<evidence type="ECO:0000256" key="15">
    <source>
        <dbReference type="ARBA" id="ARBA00023170"/>
    </source>
</evidence>
<evidence type="ECO:0000256" key="6">
    <source>
        <dbReference type="ARBA" id="ARBA00022679"/>
    </source>
</evidence>
<dbReference type="FunFam" id="1.10.510.10:FF:000309">
    <property type="entry name" value="Leucine-rich repeat receptor-like protein kinase"/>
    <property type="match status" value="1"/>
</dbReference>
<keyword evidence="5" id="KW-0433">Leucine-rich repeat</keyword>
<dbReference type="EnsemblPlants" id="Pp3c21_2960V3.2">
    <property type="protein sequence ID" value="Pp3c21_2960V3.2"/>
    <property type="gene ID" value="Pp3c21_2960"/>
</dbReference>
<keyword evidence="14 21" id="KW-0472">Membrane</keyword>
<dbReference type="Gramene" id="Pp3c21_2960V3.2">
    <property type="protein sequence ID" value="Pp3c21_2960V3.2"/>
    <property type="gene ID" value="Pp3c21_2960"/>
</dbReference>
<organism evidence="23">
    <name type="scientific">Physcomitrium patens</name>
    <name type="common">Spreading-leaved earth moss</name>
    <name type="synonym">Physcomitrella patens</name>
    <dbReference type="NCBI Taxonomy" id="3218"/>
    <lineage>
        <taxon>Eukaryota</taxon>
        <taxon>Viridiplantae</taxon>
        <taxon>Streptophyta</taxon>
        <taxon>Embryophyta</taxon>
        <taxon>Bryophyta</taxon>
        <taxon>Bryophytina</taxon>
        <taxon>Bryopsida</taxon>
        <taxon>Funariidae</taxon>
        <taxon>Funariales</taxon>
        <taxon>Funariaceae</taxon>
        <taxon>Physcomitrium</taxon>
    </lineage>
</organism>
<dbReference type="Pfam" id="PF00069">
    <property type="entry name" value="Pkinase"/>
    <property type="match status" value="1"/>
</dbReference>
<keyword evidence="4" id="KW-0723">Serine/threonine-protein kinase</keyword>
<dbReference type="SUPFAM" id="SSF52047">
    <property type="entry name" value="RNI-like"/>
    <property type="match status" value="1"/>
</dbReference>
<keyword evidence="25" id="KW-1185">Reference proteome</keyword>
<dbReference type="PROSITE" id="PS50011">
    <property type="entry name" value="PROTEIN_KINASE_DOM"/>
    <property type="match status" value="1"/>
</dbReference>
<evidence type="ECO:0000313" key="25">
    <source>
        <dbReference type="Proteomes" id="UP000006727"/>
    </source>
</evidence>
<evidence type="ECO:0000256" key="11">
    <source>
        <dbReference type="ARBA" id="ARBA00022777"/>
    </source>
</evidence>
<dbReference type="InterPro" id="IPR001611">
    <property type="entry name" value="Leu-rich_rpt"/>
</dbReference>
<dbReference type="InterPro" id="IPR013210">
    <property type="entry name" value="LRR_N_plant-typ"/>
</dbReference>
<dbReference type="InterPro" id="IPR008271">
    <property type="entry name" value="Ser/Thr_kinase_AS"/>
</dbReference>
<evidence type="ECO:0000256" key="18">
    <source>
        <dbReference type="ARBA" id="ARBA00047899"/>
    </source>
</evidence>
<reference evidence="23 25" key="1">
    <citation type="journal article" date="2008" name="Science">
        <title>The Physcomitrella genome reveals evolutionary insights into the conquest of land by plants.</title>
        <authorList>
            <person name="Rensing S."/>
            <person name="Lang D."/>
            <person name="Zimmer A."/>
            <person name="Terry A."/>
            <person name="Salamov A."/>
            <person name="Shapiro H."/>
            <person name="Nishiyama T."/>
            <person name="Perroud P.-F."/>
            <person name="Lindquist E."/>
            <person name="Kamisugi Y."/>
            <person name="Tanahashi T."/>
            <person name="Sakakibara K."/>
            <person name="Fujita T."/>
            <person name="Oishi K."/>
            <person name="Shin-I T."/>
            <person name="Kuroki Y."/>
            <person name="Toyoda A."/>
            <person name="Suzuki Y."/>
            <person name="Hashimoto A."/>
            <person name="Yamaguchi K."/>
            <person name="Sugano A."/>
            <person name="Kohara Y."/>
            <person name="Fujiyama A."/>
            <person name="Anterola A."/>
            <person name="Aoki S."/>
            <person name="Ashton N."/>
            <person name="Barbazuk W.B."/>
            <person name="Barker E."/>
            <person name="Bennetzen J."/>
            <person name="Bezanilla M."/>
            <person name="Blankenship R."/>
            <person name="Cho S.H."/>
            <person name="Dutcher S."/>
            <person name="Estelle M."/>
            <person name="Fawcett J.A."/>
            <person name="Gundlach H."/>
            <person name="Hanada K."/>
            <person name="Heyl A."/>
            <person name="Hicks K.A."/>
            <person name="Hugh J."/>
            <person name="Lohr M."/>
            <person name="Mayer K."/>
            <person name="Melkozernov A."/>
            <person name="Murata T."/>
            <person name="Nelson D."/>
            <person name="Pils B."/>
            <person name="Prigge M."/>
            <person name="Reiss B."/>
            <person name="Renner T."/>
            <person name="Rombauts S."/>
            <person name="Rushton P."/>
            <person name="Sanderfoot A."/>
            <person name="Schween G."/>
            <person name="Shiu S.-H."/>
            <person name="Stueber K."/>
            <person name="Theodoulou F.L."/>
            <person name="Tu H."/>
            <person name="Van de Peer Y."/>
            <person name="Verrier P.J."/>
            <person name="Waters E."/>
            <person name="Wood A."/>
            <person name="Yang L."/>
            <person name="Cove D."/>
            <person name="Cuming A."/>
            <person name="Hasebe M."/>
            <person name="Lucas S."/>
            <person name="Mishler D.B."/>
            <person name="Reski R."/>
            <person name="Grigoriev I."/>
            <person name="Quatrano R.S."/>
            <person name="Boore J.L."/>
        </authorList>
    </citation>
    <scope>NUCLEOTIDE SEQUENCE [LARGE SCALE GENOMIC DNA]</scope>
    <source>
        <strain evidence="24 25">cv. Gransden 2004</strain>
    </source>
</reference>
<evidence type="ECO:0000256" key="4">
    <source>
        <dbReference type="ARBA" id="ARBA00022527"/>
    </source>
</evidence>
<evidence type="ECO:0000256" key="17">
    <source>
        <dbReference type="ARBA" id="ARBA00037847"/>
    </source>
</evidence>
<protein>
    <recommendedName>
        <fullName evidence="3">non-specific serine/threonine protein kinase</fullName>
        <ecNumber evidence="3">2.7.11.1</ecNumber>
    </recommendedName>
</protein>
<dbReference type="RefSeq" id="XP_024360017.1">
    <property type="nucleotide sequence ID" value="XM_024504249.2"/>
</dbReference>
<dbReference type="Pfam" id="PF00560">
    <property type="entry name" value="LRR_1"/>
    <property type="match status" value="10"/>
</dbReference>
<dbReference type="PANTHER" id="PTHR27000">
    <property type="entry name" value="LEUCINE-RICH REPEAT RECEPTOR-LIKE PROTEIN KINASE FAMILY PROTEIN-RELATED"/>
    <property type="match status" value="1"/>
</dbReference>
<keyword evidence="11" id="KW-0418">Kinase</keyword>
<dbReference type="EC" id="2.7.11.1" evidence="3"/>
<keyword evidence="16" id="KW-0325">Glycoprotein</keyword>
<dbReference type="SUPFAM" id="SSF56112">
    <property type="entry name" value="Protein kinase-like (PK-like)"/>
    <property type="match status" value="1"/>
</dbReference>
<dbReference type="Gramene" id="Pp3c21_2960V3.1">
    <property type="protein sequence ID" value="Pp3c21_2960V3.1"/>
    <property type="gene ID" value="Pp3c21_2960"/>
</dbReference>
<dbReference type="GO" id="GO:0005886">
    <property type="term" value="C:plasma membrane"/>
    <property type="evidence" value="ECO:0007669"/>
    <property type="project" value="UniProtKB-SubCell"/>
</dbReference>
<gene>
    <name evidence="24" type="primary">LOC112274579</name>
    <name evidence="23" type="ORF">PHYPA_025660</name>
</gene>
<evidence type="ECO:0000256" key="19">
    <source>
        <dbReference type="ARBA" id="ARBA00048679"/>
    </source>
</evidence>
<evidence type="ECO:0000256" key="21">
    <source>
        <dbReference type="SAM" id="Phobius"/>
    </source>
</evidence>
<dbReference type="PaxDb" id="3218-PP1S27_27V6.1"/>
<dbReference type="KEGG" id="ppp:112274579"/>
<dbReference type="GO" id="GO:0012505">
    <property type="term" value="C:endomembrane system"/>
    <property type="evidence" value="ECO:0007669"/>
    <property type="project" value="UniProtKB-SubCell"/>
</dbReference>
<dbReference type="FunFam" id="3.30.200.20:FF:000219">
    <property type="entry name" value="Leucine-rich repeat receptor-like serine/threonine-protein kinase"/>
    <property type="match status" value="1"/>
</dbReference>
<name>A0A2K1IQI0_PHYPA</name>
<comment type="catalytic activity">
    <reaction evidence="19">
        <text>L-seryl-[protein] + ATP = O-phospho-L-seryl-[protein] + ADP + H(+)</text>
        <dbReference type="Rhea" id="RHEA:17989"/>
        <dbReference type="Rhea" id="RHEA-COMP:9863"/>
        <dbReference type="Rhea" id="RHEA-COMP:11604"/>
        <dbReference type="ChEBI" id="CHEBI:15378"/>
        <dbReference type="ChEBI" id="CHEBI:29999"/>
        <dbReference type="ChEBI" id="CHEBI:30616"/>
        <dbReference type="ChEBI" id="CHEBI:83421"/>
        <dbReference type="ChEBI" id="CHEBI:456216"/>
        <dbReference type="EC" id="2.7.11.1"/>
    </reaction>
</comment>
<dbReference type="FunFam" id="3.80.10.10:FF:000400">
    <property type="entry name" value="Nuclear pore complex protein NUP107"/>
    <property type="match status" value="1"/>
</dbReference>
<dbReference type="PANTHER" id="PTHR27000:SF777">
    <property type="entry name" value="PROTEIN KINASE DOMAIN-CONTAINING PROTEIN"/>
    <property type="match status" value="1"/>
</dbReference>
<keyword evidence="10 20" id="KW-0547">Nucleotide-binding</keyword>
<evidence type="ECO:0000256" key="12">
    <source>
        <dbReference type="ARBA" id="ARBA00022840"/>
    </source>
</evidence>
<comment type="catalytic activity">
    <reaction evidence="18">
        <text>L-threonyl-[protein] + ATP = O-phospho-L-threonyl-[protein] + ADP + H(+)</text>
        <dbReference type="Rhea" id="RHEA:46608"/>
        <dbReference type="Rhea" id="RHEA-COMP:11060"/>
        <dbReference type="Rhea" id="RHEA-COMP:11605"/>
        <dbReference type="ChEBI" id="CHEBI:15378"/>
        <dbReference type="ChEBI" id="CHEBI:30013"/>
        <dbReference type="ChEBI" id="CHEBI:30616"/>
        <dbReference type="ChEBI" id="CHEBI:61977"/>
        <dbReference type="ChEBI" id="CHEBI:456216"/>
        <dbReference type="EC" id="2.7.11.1"/>
    </reaction>
</comment>
<proteinExistence type="inferred from homology"/>
<evidence type="ECO:0000313" key="23">
    <source>
        <dbReference type="EMBL" id="PNR31539.1"/>
    </source>
</evidence>
<feature type="binding site" evidence="20">
    <location>
        <position position="948"/>
    </location>
    <ligand>
        <name>ATP</name>
        <dbReference type="ChEBI" id="CHEBI:30616"/>
    </ligand>
</feature>
<dbReference type="InterPro" id="IPR032675">
    <property type="entry name" value="LRR_dom_sf"/>
</dbReference>
<dbReference type="EMBL" id="ABEU02000021">
    <property type="protein sequence ID" value="PNR31539.1"/>
    <property type="molecule type" value="Genomic_DNA"/>
</dbReference>
<keyword evidence="13 21" id="KW-1133">Transmembrane helix</keyword>
<keyword evidence="8" id="KW-0732">Signal</keyword>
<keyword evidence="7 21" id="KW-0812">Transmembrane</keyword>
<keyword evidence="6" id="KW-0808">Transferase</keyword>
<dbReference type="GO" id="GO:0005524">
    <property type="term" value="F:ATP binding"/>
    <property type="evidence" value="ECO:0007669"/>
    <property type="project" value="UniProtKB-UniRule"/>
</dbReference>
<dbReference type="GO" id="GO:0016020">
    <property type="term" value="C:membrane"/>
    <property type="evidence" value="ECO:0000318"/>
    <property type="project" value="GO_Central"/>
</dbReference>
<dbReference type="FunFam" id="3.80.10.10:FF:001328">
    <property type="entry name" value="Leucine-rich repeat receptor-like protein kinase PEPR1"/>
    <property type="match status" value="1"/>
</dbReference>
<dbReference type="PROSITE" id="PS00107">
    <property type="entry name" value="PROTEIN_KINASE_ATP"/>
    <property type="match status" value="1"/>
</dbReference>
<dbReference type="InterPro" id="IPR003591">
    <property type="entry name" value="Leu-rich_rpt_typical-subtyp"/>
</dbReference>
<dbReference type="FunCoup" id="A0A2K1IQI0">
    <property type="interactions" value="254"/>
</dbReference>
<evidence type="ECO:0000256" key="1">
    <source>
        <dbReference type="ARBA" id="ARBA00004236"/>
    </source>
</evidence>
<reference evidence="24" key="3">
    <citation type="submission" date="2020-12" db="UniProtKB">
        <authorList>
            <consortium name="EnsemblPlants"/>
        </authorList>
    </citation>
    <scope>IDENTIFICATION</scope>
</reference>
<dbReference type="InterPro" id="IPR011009">
    <property type="entry name" value="Kinase-like_dom_sf"/>
</dbReference>
<evidence type="ECO:0000256" key="10">
    <source>
        <dbReference type="ARBA" id="ARBA00022741"/>
    </source>
</evidence>